<dbReference type="AlphaFoldDB" id="A0A3M6XU74"/>
<keyword evidence="2" id="KW-0812">Transmembrane</keyword>
<dbReference type="PANTHER" id="PTHR14237:SF19">
    <property type="entry name" value="MITOCHONDRIAL AMIDOXIME REDUCING COMPONENT 1"/>
    <property type="match status" value="1"/>
</dbReference>
<comment type="caution">
    <text evidence="4">The sequence shown here is derived from an EMBL/GenBank/DDBJ whole genome shotgun (WGS) entry which is preliminary data.</text>
</comment>
<dbReference type="GO" id="GO:0003824">
    <property type="term" value="F:catalytic activity"/>
    <property type="evidence" value="ECO:0007669"/>
    <property type="project" value="InterPro"/>
</dbReference>
<reference evidence="4 5" key="1">
    <citation type="journal article" date="2018" name="BMC Genomics">
        <title>Genomic evidence for intraspecific hybridization in a clonal and extremely halotolerant yeast.</title>
        <authorList>
            <person name="Gostincar C."/>
            <person name="Stajich J.E."/>
            <person name="Zupancic J."/>
            <person name="Zalar P."/>
            <person name="Gunde-Cimerman N."/>
        </authorList>
    </citation>
    <scope>NUCLEOTIDE SEQUENCE [LARGE SCALE GENOMIC DNA]</scope>
    <source>
        <strain evidence="4 5">EXF-6654</strain>
    </source>
</reference>
<dbReference type="Pfam" id="PF03473">
    <property type="entry name" value="MOSC"/>
    <property type="match status" value="1"/>
</dbReference>
<evidence type="ECO:0000313" key="5">
    <source>
        <dbReference type="Proteomes" id="UP000282582"/>
    </source>
</evidence>
<feature type="transmembrane region" description="Helical" evidence="2">
    <location>
        <begin position="50"/>
        <end position="72"/>
    </location>
</feature>
<dbReference type="InterPro" id="IPR005303">
    <property type="entry name" value="MOCOS_middle"/>
</dbReference>
<accession>A0A3M6XU74</accession>
<dbReference type="VEuPathDB" id="FungiDB:BTJ68_13174"/>
<proteinExistence type="predicted"/>
<organism evidence="4 5">
    <name type="scientific">Hortaea werneckii</name>
    <name type="common">Black yeast</name>
    <name type="synonym">Cladosporium werneckii</name>
    <dbReference type="NCBI Taxonomy" id="91943"/>
    <lineage>
        <taxon>Eukaryota</taxon>
        <taxon>Fungi</taxon>
        <taxon>Dikarya</taxon>
        <taxon>Ascomycota</taxon>
        <taxon>Pezizomycotina</taxon>
        <taxon>Dothideomycetes</taxon>
        <taxon>Dothideomycetidae</taxon>
        <taxon>Mycosphaerellales</taxon>
        <taxon>Teratosphaeriaceae</taxon>
        <taxon>Hortaea</taxon>
    </lineage>
</organism>
<evidence type="ECO:0000313" key="4">
    <source>
        <dbReference type="EMBL" id="RMX94158.1"/>
    </source>
</evidence>
<dbReference type="SUPFAM" id="SSF141673">
    <property type="entry name" value="MOSC N-terminal domain-like"/>
    <property type="match status" value="1"/>
</dbReference>
<dbReference type="PROSITE" id="PS51340">
    <property type="entry name" value="MOSC"/>
    <property type="match status" value="1"/>
</dbReference>
<keyword evidence="2" id="KW-1133">Transmembrane helix</keyword>
<dbReference type="EMBL" id="QWIK01001514">
    <property type="protein sequence ID" value="RMX94158.1"/>
    <property type="molecule type" value="Genomic_DNA"/>
</dbReference>
<gene>
    <name evidence="4" type="ORF">D0868_12451</name>
</gene>
<name>A0A3M6XU74_HORWE</name>
<dbReference type="InterPro" id="IPR011037">
    <property type="entry name" value="Pyrv_Knase-like_insert_dom_sf"/>
</dbReference>
<evidence type="ECO:0000256" key="2">
    <source>
        <dbReference type="SAM" id="Phobius"/>
    </source>
</evidence>
<evidence type="ECO:0000259" key="3">
    <source>
        <dbReference type="PROSITE" id="PS51340"/>
    </source>
</evidence>
<dbReference type="Proteomes" id="UP000282582">
    <property type="component" value="Unassembled WGS sequence"/>
</dbReference>
<dbReference type="SUPFAM" id="SSF50800">
    <property type="entry name" value="PK beta-barrel domain-like"/>
    <property type="match status" value="1"/>
</dbReference>
<dbReference type="Pfam" id="PF03476">
    <property type="entry name" value="MOSC_N"/>
    <property type="match status" value="1"/>
</dbReference>
<dbReference type="GO" id="GO:0030151">
    <property type="term" value="F:molybdenum ion binding"/>
    <property type="evidence" value="ECO:0007669"/>
    <property type="project" value="InterPro"/>
</dbReference>
<sequence length="446" mass="50091">MDLSFLQNVFGEARDTYVGLGRKIWRDLGQVYEDGKNFDPYNVDWHNVNWTAVFMFSVVIGFILIVIIANLLPESEAPGVQEGNTATGDLNGVVRREGDPPIPPPTEIVSLRVYPIKSCRGFEIDGTRLRPSGLTLDRNWMFISKSDRKFLTIRSDPSMTLIDTAVIESTAKSNKGEQLLSISIRNNDKPEEKPQSVAVPAFPTKAWLESNTTLSKVEIWEQETDAWEYGPEINAPFTAFFGKPVALVYKGPTNRLCRVNGSKELYGAETPHHFADVMSLQIASEASLADLNRRLASSSTTTTTTQSPNNNHPFEPLTIERFRPNIIVRGRTSHPWEEDTWKRIRITTILPAEEALYKIDLDAVARCARCQVPNVDPDTADKHPRQPWEELMRFRRVDKGGAAKWKPCFGMLCIPKNGGKVAVGGKVEVLETTARHLYDTARFSDL</sequence>
<dbReference type="InterPro" id="IPR005302">
    <property type="entry name" value="MoCF_Sase_C"/>
</dbReference>
<feature type="region of interest" description="Disordered" evidence="1">
    <location>
        <begin position="296"/>
        <end position="315"/>
    </location>
</feature>
<keyword evidence="2" id="KW-0472">Membrane</keyword>
<feature type="domain" description="MOSC" evidence="3">
    <location>
        <begin position="254"/>
        <end position="430"/>
    </location>
</feature>
<evidence type="ECO:0000256" key="1">
    <source>
        <dbReference type="SAM" id="MobiDB-lite"/>
    </source>
</evidence>
<dbReference type="PANTHER" id="PTHR14237">
    <property type="entry name" value="MOLYBDOPTERIN COFACTOR SULFURASE MOSC"/>
    <property type="match status" value="1"/>
</dbReference>
<protein>
    <recommendedName>
        <fullName evidence="3">MOSC domain-containing protein</fullName>
    </recommendedName>
</protein>
<dbReference type="GO" id="GO:0030170">
    <property type="term" value="F:pyridoxal phosphate binding"/>
    <property type="evidence" value="ECO:0007669"/>
    <property type="project" value="InterPro"/>
</dbReference>